<protein>
    <submittedName>
        <fullName evidence="1">Uncharacterized protein</fullName>
    </submittedName>
</protein>
<dbReference type="AlphaFoldDB" id="A0A9P6EKD9"/>
<name>A0A9P6EKD9_9AGAR</name>
<organism evidence="1 2">
    <name type="scientific">Crepidotus variabilis</name>
    <dbReference type="NCBI Taxonomy" id="179855"/>
    <lineage>
        <taxon>Eukaryota</taxon>
        <taxon>Fungi</taxon>
        <taxon>Dikarya</taxon>
        <taxon>Basidiomycota</taxon>
        <taxon>Agaricomycotina</taxon>
        <taxon>Agaricomycetes</taxon>
        <taxon>Agaricomycetidae</taxon>
        <taxon>Agaricales</taxon>
        <taxon>Agaricineae</taxon>
        <taxon>Crepidotaceae</taxon>
        <taxon>Crepidotus</taxon>
    </lineage>
</organism>
<keyword evidence="2" id="KW-1185">Reference proteome</keyword>
<reference evidence="1" key="1">
    <citation type="submission" date="2020-11" db="EMBL/GenBank/DDBJ databases">
        <authorList>
            <consortium name="DOE Joint Genome Institute"/>
            <person name="Ahrendt S."/>
            <person name="Riley R."/>
            <person name="Andreopoulos W."/>
            <person name="Labutti K."/>
            <person name="Pangilinan J."/>
            <person name="Ruiz-Duenas F.J."/>
            <person name="Barrasa J.M."/>
            <person name="Sanchez-Garcia M."/>
            <person name="Camarero S."/>
            <person name="Miyauchi S."/>
            <person name="Serrano A."/>
            <person name="Linde D."/>
            <person name="Babiker R."/>
            <person name="Drula E."/>
            <person name="Ayuso-Fernandez I."/>
            <person name="Pacheco R."/>
            <person name="Padilla G."/>
            <person name="Ferreira P."/>
            <person name="Barriuso J."/>
            <person name="Kellner H."/>
            <person name="Castanera R."/>
            <person name="Alfaro M."/>
            <person name="Ramirez L."/>
            <person name="Pisabarro A.G."/>
            <person name="Kuo A."/>
            <person name="Tritt A."/>
            <person name="Lipzen A."/>
            <person name="He G."/>
            <person name="Yan M."/>
            <person name="Ng V."/>
            <person name="Cullen D."/>
            <person name="Martin F."/>
            <person name="Rosso M.-N."/>
            <person name="Henrissat B."/>
            <person name="Hibbett D."/>
            <person name="Martinez A.T."/>
            <person name="Grigoriev I.V."/>
        </authorList>
    </citation>
    <scope>NUCLEOTIDE SEQUENCE</scope>
    <source>
        <strain evidence="1">CBS 506.95</strain>
    </source>
</reference>
<evidence type="ECO:0000313" key="2">
    <source>
        <dbReference type="Proteomes" id="UP000807306"/>
    </source>
</evidence>
<dbReference type="EMBL" id="MU157839">
    <property type="protein sequence ID" value="KAF9530519.1"/>
    <property type="molecule type" value="Genomic_DNA"/>
</dbReference>
<accession>A0A9P6EKD9</accession>
<evidence type="ECO:0000313" key="1">
    <source>
        <dbReference type="EMBL" id="KAF9530519.1"/>
    </source>
</evidence>
<sequence>MAAPAVLYINLQTLTLISFSSSSRSSRFYTDLNNLWQIAHNTIASTRLLCTVRNANRLIYQVNASGVECYPTEVATSE</sequence>
<dbReference type="Proteomes" id="UP000807306">
    <property type="component" value="Unassembled WGS sequence"/>
</dbReference>
<proteinExistence type="predicted"/>
<gene>
    <name evidence="1" type="ORF">CPB83DRAFT_165164</name>
</gene>
<comment type="caution">
    <text evidence="1">The sequence shown here is derived from an EMBL/GenBank/DDBJ whole genome shotgun (WGS) entry which is preliminary data.</text>
</comment>